<comment type="caution">
    <text evidence="1">The sequence shown here is derived from an EMBL/GenBank/DDBJ whole genome shotgun (WGS) entry which is preliminary data.</text>
</comment>
<evidence type="ECO:0000313" key="1">
    <source>
        <dbReference type="EMBL" id="NLJ17877.1"/>
    </source>
</evidence>
<sequence>MGLFSRLFFRKKKAKRQDKENHIEEKYERWEPIQPISPSINEDFDLGISISSSPVGVSTGSTAKDFYVYYWYIKDTGEIFYVGKGRSNRYKEFHESAYEAEKIREMYDTDVRFVKKGLTEGEAIELESKEMTRILNETNHRLTNRIIPLLTKRGNGYDRSPNTPKLEFEKAPYLYPSEIEEHYFGIKPRAFDTVEYDNLKRVVFEYGHTHDTKEIYGGNLDKYLSETKGMLEANGNKILKTKFAKSATAWVYLGDDYVTRHESEQKKALERIGRKVPTYHLIDVWKLLKEKFGDIELEPTEEAEINPIHNRVPLKDIRNLDDWSKGFVEGHPHWEQGDRERKNGNIERAIELFDKARYNGYEAPALYNSYAMAYRKLKDYDNEIAILDEAIDRLTKDNEKPLRFTERRERAMELKRKQSK</sequence>
<dbReference type="AlphaFoldDB" id="A0A7X8GZT3"/>
<proteinExistence type="predicted"/>
<organism evidence="1 2">
    <name type="scientific">Globicatella sulfidifaciens</name>
    <dbReference type="NCBI Taxonomy" id="136093"/>
    <lineage>
        <taxon>Bacteria</taxon>
        <taxon>Bacillati</taxon>
        <taxon>Bacillota</taxon>
        <taxon>Bacilli</taxon>
        <taxon>Lactobacillales</taxon>
        <taxon>Aerococcaceae</taxon>
        <taxon>Globicatella</taxon>
    </lineage>
</organism>
<reference evidence="1 2" key="1">
    <citation type="journal article" date="2020" name="Biotechnol. Biofuels">
        <title>New insights from the biogas microbiome by comprehensive genome-resolved metagenomics of nearly 1600 species originating from multiple anaerobic digesters.</title>
        <authorList>
            <person name="Campanaro S."/>
            <person name="Treu L."/>
            <person name="Rodriguez-R L.M."/>
            <person name="Kovalovszki A."/>
            <person name="Ziels R.M."/>
            <person name="Maus I."/>
            <person name="Zhu X."/>
            <person name="Kougias P.G."/>
            <person name="Basile A."/>
            <person name="Luo G."/>
            <person name="Schluter A."/>
            <person name="Konstantinidis K.T."/>
            <person name="Angelidaki I."/>
        </authorList>
    </citation>
    <scope>NUCLEOTIDE SEQUENCE [LARGE SCALE GENOMIC DNA]</scope>
    <source>
        <strain evidence="1">AS23ysBPME_34</strain>
    </source>
</reference>
<dbReference type="SUPFAM" id="SSF48452">
    <property type="entry name" value="TPR-like"/>
    <property type="match status" value="1"/>
</dbReference>
<protein>
    <submittedName>
        <fullName evidence="1">GIY-YIG nuclease family protein</fullName>
    </submittedName>
</protein>
<dbReference type="CDD" id="cd10440">
    <property type="entry name" value="GIY-YIG_COG3680"/>
    <property type="match status" value="1"/>
</dbReference>
<dbReference type="InterPro" id="IPR011990">
    <property type="entry name" value="TPR-like_helical_dom_sf"/>
</dbReference>
<name>A0A7X8GZT3_9LACT</name>
<dbReference type="Gene3D" id="1.25.40.10">
    <property type="entry name" value="Tetratricopeptide repeat domain"/>
    <property type="match status" value="1"/>
</dbReference>
<dbReference type="EMBL" id="JAAYSM010000106">
    <property type="protein sequence ID" value="NLJ17877.1"/>
    <property type="molecule type" value="Genomic_DNA"/>
</dbReference>
<evidence type="ECO:0000313" key="2">
    <source>
        <dbReference type="Proteomes" id="UP000541058"/>
    </source>
</evidence>
<accession>A0A7X8GZT3</accession>
<gene>
    <name evidence="1" type="ORF">GX355_03370</name>
</gene>
<dbReference type="RefSeq" id="WP_276647062.1">
    <property type="nucleotide sequence ID" value="NZ_JAAYSM010000106.1"/>
</dbReference>
<dbReference type="Proteomes" id="UP000541058">
    <property type="component" value="Unassembled WGS sequence"/>
</dbReference>